<dbReference type="SMART" id="SM00386">
    <property type="entry name" value="HAT"/>
    <property type="match status" value="11"/>
</dbReference>
<evidence type="ECO:0000256" key="3">
    <source>
        <dbReference type="ARBA" id="ARBA00023242"/>
    </source>
</evidence>
<dbReference type="GO" id="GO:0005634">
    <property type="term" value="C:nucleus"/>
    <property type="evidence" value="ECO:0007669"/>
    <property type="project" value="UniProtKB-SubCell"/>
</dbReference>
<dbReference type="InterPro" id="IPR003107">
    <property type="entry name" value="HAT"/>
</dbReference>
<dbReference type="AlphaFoldDB" id="T1K8U1"/>
<evidence type="ECO:0000256" key="4">
    <source>
        <dbReference type="SAM" id="MobiDB-lite"/>
    </source>
</evidence>
<dbReference type="OMA" id="CFRGPFV"/>
<name>T1K8U1_TETUR</name>
<dbReference type="Gene3D" id="1.25.40.1040">
    <property type="match status" value="1"/>
</dbReference>
<feature type="region of interest" description="Disordered" evidence="4">
    <location>
        <begin position="572"/>
        <end position="591"/>
    </location>
</feature>
<comment type="subcellular location">
    <subcellularLocation>
        <location evidence="1">Nucleus</location>
    </subcellularLocation>
</comment>
<gene>
    <name evidence="6" type="primary">107362016</name>
</gene>
<dbReference type="SUPFAM" id="SSF48452">
    <property type="entry name" value="TPR-like"/>
    <property type="match status" value="1"/>
</dbReference>
<dbReference type="InterPro" id="IPR045243">
    <property type="entry name" value="Rna14-like"/>
</dbReference>
<feature type="region of interest" description="Disordered" evidence="4">
    <location>
        <begin position="692"/>
        <end position="757"/>
    </location>
</feature>
<dbReference type="GO" id="GO:0031124">
    <property type="term" value="P:mRNA 3'-end processing"/>
    <property type="evidence" value="ECO:0007669"/>
    <property type="project" value="InterPro"/>
</dbReference>
<proteinExistence type="predicted"/>
<evidence type="ECO:0000313" key="6">
    <source>
        <dbReference type="EnsemblMetazoa" id="tetur07g02580.1"/>
    </source>
</evidence>
<sequence length="757" mass="86404">MSERGQKAEARLQENPWDTEAWQILIKEYGAKKLEEARPFYERLVTQFPLTGRYWKLYIDHEMKSRNYDKVEKLFQRCLIKVLHIDLWRCYLNYIKETKAPHPSFREKMAQAYDFALDKIGIDNHSYPIWNDYVSFLKNVEAVGSYAENQKITAVRRVYQRGVINPMMNIDQFWRDYIAYEQSINQMIAEKMIADRSRDYMNARRVAKEYEAITRGLNRNAPSLPPSCRPEDLKQVDIWRKYIAWEKSNPLRSEDPGLVIKRVVFAYETCLLCLGHYPDIWYEYAAYLEENSKMMSDKGDMNQFKSLQEDSSAVYERAISTLLKTSLLIHFAYADFEEGRNNKNKAVEIYNRLLDIKDDKLDPTLVYIQFMKFSRRSEGIKAARNVFKRAREDPRCGHQVFTCAALMEYYCSKDKNVACKIFELGLKRYGNNANYISSYIDFLSAQNEENNARVLFERVLTSNALDPADSLQIWNRFLTFESNIGDLSSVIKVEKRRAIIIQEITKVSSETAYLVDRYKFQDLMPCSTHELKSIGYQFKSSLPNGLSQTLGNLLGPAAAAAASINNVPAPVNSNSPTNNIEPSSSNQVTPDLNQMIPYKPVLTSVLIPGSHSVPGGIFPPPPAVGQLLAQLPHPSSFHGPFVIVDELMNLIRNTNKIDISIEKPNYKPDQNNHHNIKLFETAIQASKTFNPIMSNSSQEKGGGGGGSGSGGPGGPGGMKRIIGHDDDEEDPENDNSNPANPPAFDIYRTRQLQKRVK</sequence>
<feature type="domain" description="Suppressor of forked" evidence="5">
    <location>
        <begin position="5"/>
        <end position="531"/>
    </location>
</feature>
<dbReference type="PANTHER" id="PTHR19980">
    <property type="entry name" value="RNA CLEAVAGE STIMULATION FACTOR"/>
    <property type="match status" value="1"/>
</dbReference>
<organism evidence="6 7">
    <name type="scientific">Tetranychus urticae</name>
    <name type="common">Two-spotted spider mite</name>
    <dbReference type="NCBI Taxonomy" id="32264"/>
    <lineage>
        <taxon>Eukaryota</taxon>
        <taxon>Metazoa</taxon>
        <taxon>Ecdysozoa</taxon>
        <taxon>Arthropoda</taxon>
        <taxon>Chelicerata</taxon>
        <taxon>Arachnida</taxon>
        <taxon>Acari</taxon>
        <taxon>Acariformes</taxon>
        <taxon>Trombidiformes</taxon>
        <taxon>Prostigmata</taxon>
        <taxon>Eleutherengona</taxon>
        <taxon>Raphignathae</taxon>
        <taxon>Tetranychoidea</taxon>
        <taxon>Tetranychidae</taxon>
        <taxon>Tetranychus</taxon>
    </lineage>
</organism>
<dbReference type="PANTHER" id="PTHR19980:SF0">
    <property type="entry name" value="CLEAVAGE STIMULATION FACTOR SUBUNIT 3"/>
    <property type="match status" value="1"/>
</dbReference>
<dbReference type="OrthoDB" id="26282at2759"/>
<dbReference type="EnsemblMetazoa" id="tetur07g02580.1">
    <property type="protein sequence ID" value="tetur07g02580.1"/>
    <property type="gene ID" value="tetur07g02580"/>
</dbReference>
<dbReference type="KEGG" id="tut:107362016"/>
<dbReference type="Pfam" id="PF05843">
    <property type="entry name" value="Suf"/>
    <property type="match status" value="1"/>
</dbReference>
<feature type="compositionally biased region" description="Gly residues" evidence="4">
    <location>
        <begin position="700"/>
        <end position="717"/>
    </location>
</feature>
<dbReference type="STRING" id="32264.T1K8U1"/>
<evidence type="ECO:0000256" key="2">
    <source>
        <dbReference type="ARBA" id="ARBA00022737"/>
    </source>
</evidence>
<keyword evidence="2" id="KW-0677">Repeat</keyword>
<feature type="compositionally biased region" description="Polar residues" evidence="4">
    <location>
        <begin position="580"/>
        <end position="591"/>
    </location>
</feature>
<accession>T1K8U1</accession>
<evidence type="ECO:0000259" key="5">
    <source>
        <dbReference type="Pfam" id="PF05843"/>
    </source>
</evidence>
<dbReference type="EMBL" id="CAEY01001882">
    <property type="status" value="NOT_ANNOTATED_CDS"/>
    <property type="molecule type" value="Genomic_DNA"/>
</dbReference>
<reference evidence="6" key="2">
    <citation type="submission" date="2015-06" db="UniProtKB">
        <authorList>
            <consortium name="EnsemblMetazoa"/>
        </authorList>
    </citation>
    <scope>IDENTIFICATION</scope>
</reference>
<protein>
    <recommendedName>
        <fullName evidence="5">Suppressor of forked domain-containing protein</fullName>
    </recommendedName>
</protein>
<reference evidence="7" key="1">
    <citation type="submission" date="2011-08" db="EMBL/GenBank/DDBJ databases">
        <authorList>
            <person name="Rombauts S."/>
        </authorList>
    </citation>
    <scope>NUCLEOTIDE SEQUENCE</scope>
    <source>
        <strain evidence="7">London</strain>
    </source>
</reference>
<evidence type="ECO:0000256" key="1">
    <source>
        <dbReference type="ARBA" id="ARBA00004123"/>
    </source>
</evidence>
<dbReference type="GO" id="GO:0003729">
    <property type="term" value="F:mRNA binding"/>
    <property type="evidence" value="ECO:0007669"/>
    <property type="project" value="TreeGrafter"/>
</dbReference>
<dbReference type="InterPro" id="IPR011990">
    <property type="entry name" value="TPR-like_helical_dom_sf"/>
</dbReference>
<dbReference type="InterPro" id="IPR008847">
    <property type="entry name" value="Suf"/>
</dbReference>
<dbReference type="FunFam" id="1.25.40.1040:FF:000002">
    <property type="entry name" value="Cleavage stimulation factor subunit 3"/>
    <property type="match status" value="1"/>
</dbReference>
<keyword evidence="3" id="KW-0539">Nucleus</keyword>
<dbReference type="eggNOG" id="KOG1914">
    <property type="taxonomic scope" value="Eukaryota"/>
</dbReference>
<dbReference type="HOGENOM" id="CLU_007630_3_1_1"/>
<keyword evidence="7" id="KW-1185">Reference proteome</keyword>
<dbReference type="Proteomes" id="UP000015104">
    <property type="component" value="Unassembled WGS sequence"/>
</dbReference>
<evidence type="ECO:0000313" key="7">
    <source>
        <dbReference type="Proteomes" id="UP000015104"/>
    </source>
</evidence>